<feature type="signal peptide" evidence="1">
    <location>
        <begin position="1"/>
        <end position="22"/>
    </location>
</feature>
<keyword evidence="3" id="KW-1185">Reference proteome</keyword>
<evidence type="ECO:0000256" key="1">
    <source>
        <dbReference type="SAM" id="SignalP"/>
    </source>
</evidence>
<dbReference type="PIRSF" id="PIRSF029171">
    <property type="entry name" value="Esterase_LipA"/>
    <property type="match status" value="1"/>
</dbReference>
<protein>
    <submittedName>
        <fullName evidence="2">Putative inactive lipase</fullName>
    </submittedName>
</protein>
<feature type="chain" id="PRO_5038923592" evidence="1">
    <location>
        <begin position="23"/>
        <end position="438"/>
    </location>
</feature>
<sequence length="438" mass="45367">MRGLIRRWNAVLFGSLVVIAGAAISAPPASPQPAAEVAADDFYMPPPVPPMPPGAILRAQPAALVMSAPGRPGVVPAASTRMMYISSDTHDAPTAVVATYLQPTLPWTGPGERPLVAYGVGSQGQGDQCAPSKVLPQLAQFQPPYDLIAEYDVIALTSLLARGMAVVLTDYHGLGTPDVHDFLNRKAQAYAVLDSARAALQLPGTGLNPNSPVILFGYSQGGMASAGAAELQSKYAPELNVRGAYIGGPIVDPESFIGYNYGQHGVGSSAPFTLNGIAADYPETRPILDAEINDAGKGLMNDALGKCAIAASVDIQIRRITQITNSGEPLTAVIDRSPALKAAFDEQRIGTMAPSMPVLIASAANDEGTPYPPVRAVAAGWCAGGTPVQLDANPQLPAVTGVVGTHDLAYFPSLMTANSWMTDRLAGLPAPSNCAALP</sequence>
<dbReference type="PANTHER" id="PTHR34853">
    <property type="match status" value="1"/>
</dbReference>
<dbReference type="PANTHER" id="PTHR34853:SF1">
    <property type="entry name" value="LIPASE 5"/>
    <property type="match status" value="1"/>
</dbReference>
<dbReference type="RefSeq" id="WP_143859972.1">
    <property type="nucleotide sequence ID" value="NZ_NGAF01000004.1"/>
</dbReference>
<keyword evidence="1" id="KW-0732">Signal</keyword>
<dbReference type="Gene3D" id="3.40.50.1820">
    <property type="entry name" value="alpha/beta hydrolase"/>
    <property type="match status" value="1"/>
</dbReference>
<organism evidence="2 3">
    <name type="scientific">Nocardia cerradoensis</name>
    <dbReference type="NCBI Taxonomy" id="85688"/>
    <lineage>
        <taxon>Bacteria</taxon>
        <taxon>Bacillati</taxon>
        <taxon>Actinomycetota</taxon>
        <taxon>Actinomycetes</taxon>
        <taxon>Mycobacteriales</taxon>
        <taxon>Nocardiaceae</taxon>
        <taxon>Nocardia</taxon>
    </lineage>
</organism>
<dbReference type="Proteomes" id="UP000215506">
    <property type="component" value="Unassembled WGS sequence"/>
</dbReference>
<comment type="caution">
    <text evidence="2">The sequence shown here is derived from an EMBL/GenBank/DDBJ whole genome shotgun (WGS) entry which is preliminary data.</text>
</comment>
<accession>A0A231H9I5</accession>
<evidence type="ECO:0000313" key="2">
    <source>
        <dbReference type="EMBL" id="OXR45509.1"/>
    </source>
</evidence>
<dbReference type="Pfam" id="PF03583">
    <property type="entry name" value="LIP"/>
    <property type="match status" value="1"/>
</dbReference>
<dbReference type="InterPro" id="IPR005152">
    <property type="entry name" value="Lipase_secreted"/>
</dbReference>
<evidence type="ECO:0000313" key="3">
    <source>
        <dbReference type="Proteomes" id="UP000215506"/>
    </source>
</evidence>
<name>A0A231H9I5_9NOCA</name>
<dbReference type="GO" id="GO:0016042">
    <property type="term" value="P:lipid catabolic process"/>
    <property type="evidence" value="ECO:0007669"/>
    <property type="project" value="InterPro"/>
</dbReference>
<dbReference type="GO" id="GO:0004806">
    <property type="term" value="F:triacylglycerol lipase activity"/>
    <property type="evidence" value="ECO:0007669"/>
    <property type="project" value="InterPro"/>
</dbReference>
<dbReference type="AlphaFoldDB" id="A0A231H9I5"/>
<proteinExistence type="predicted"/>
<reference evidence="2 3" key="1">
    <citation type="submission" date="2017-07" db="EMBL/GenBank/DDBJ databases">
        <title>First draft Genome Sequence of Nocardia cerradoensis isolated from human infection.</title>
        <authorList>
            <person name="Carrasco G."/>
        </authorList>
    </citation>
    <scope>NUCLEOTIDE SEQUENCE [LARGE SCALE GENOMIC DNA]</scope>
    <source>
        <strain evidence="2 3">CNM20130759</strain>
    </source>
</reference>
<dbReference type="EMBL" id="NGAF01000004">
    <property type="protein sequence ID" value="OXR45509.1"/>
    <property type="molecule type" value="Genomic_DNA"/>
</dbReference>
<dbReference type="SUPFAM" id="SSF53474">
    <property type="entry name" value="alpha/beta-Hydrolases"/>
    <property type="match status" value="1"/>
</dbReference>
<dbReference type="Gene3D" id="1.10.260.130">
    <property type="match status" value="1"/>
</dbReference>
<dbReference type="InterPro" id="IPR029058">
    <property type="entry name" value="AB_hydrolase_fold"/>
</dbReference>
<gene>
    <name evidence="2" type="ORF">B7C42_02634</name>
</gene>